<evidence type="ECO:0000256" key="1">
    <source>
        <dbReference type="ARBA" id="ARBA00004651"/>
    </source>
</evidence>
<dbReference type="OrthoDB" id="9811121at2"/>
<dbReference type="Pfam" id="PF00795">
    <property type="entry name" value="CN_hydrolase"/>
    <property type="match status" value="1"/>
</dbReference>
<organism evidence="11 12">
    <name type="scientific">Leptospira meyeri</name>
    <dbReference type="NCBI Taxonomy" id="29508"/>
    <lineage>
        <taxon>Bacteria</taxon>
        <taxon>Pseudomonadati</taxon>
        <taxon>Spirochaetota</taxon>
        <taxon>Spirochaetia</taxon>
        <taxon>Leptospirales</taxon>
        <taxon>Leptospiraceae</taxon>
        <taxon>Leptospira</taxon>
    </lineage>
</organism>
<dbReference type="EMBL" id="SORO01000003">
    <property type="protein sequence ID" value="TDY67908.1"/>
    <property type="molecule type" value="Genomic_DNA"/>
</dbReference>
<reference evidence="11 12" key="1">
    <citation type="submission" date="2019-03" db="EMBL/GenBank/DDBJ databases">
        <title>Genomic Encyclopedia of Archaeal and Bacterial Type Strains, Phase II (KMG-II): from individual species to whole genera.</title>
        <authorList>
            <person name="Goeker M."/>
        </authorList>
    </citation>
    <scope>NUCLEOTIDE SEQUENCE [LARGE SCALE GENOMIC DNA]</scope>
    <source>
        <strain evidence="11 12">DSM 21537</strain>
    </source>
</reference>
<keyword evidence="3" id="KW-1003">Cell membrane</keyword>
<dbReference type="GO" id="GO:0016410">
    <property type="term" value="F:N-acyltransferase activity"/>
    <property type="evidence" value="ECO:0007669"/>
    <property type="project" value="InterPro"/>
</dbReference>
<dbReference type="InterPro" id="IPR036526">
    <property type="entry name" value="C-N_Hydrolase_sf"/>
</dbReference>
<sequence>MKYFDQKWFLLLVGGLFVGFTGMNWNMPIFVWVAMVPFLRFIRLGYSVWTLFFAMTLFQTLSTMRIVSEPFHIMIAVLSGIQSGIVFTLLLWVWNQLRIKFSKQLSPILSFSILFMVTEWIGGSFSELGVWGMFANSQINNLILIQSASLFGATGISFLIYFVNGSIEQTLFDFLSNSKISKTSFRYLCLSCFLLVGLYFYGTIRLTIPLEGKSIKVGTVTSKIEIQTMWMDPLQNQKNTEIVLSRTKQAAEEGAKVVVWNEGAVLIHRKEENSFLKRVSSLALEKEIEIIAAYIIPLKENEFFMENQLRWVGKDGTFRQIYFKQFIPPGEPISHIPSEIQALDLGWGKVSVAICYDFDNLKLTKKHGELGAGISLIPASDWKGINPFHTEMAVLRGIENGSSIVRSTRGGLSGIYDAYGRAKGTLDYFEENDGVLVASVPITQTSTIYNRFGNWMVGLGSLYFLLCGLFIVVHVLKDKN</sequence>
<dbReference type="Proteomes" id="UP000294684">
    <property type="component" value="Unassembled WGS sequence"/>
</dbReference>
<feature type="transmembrane region" description="Helical" evidence="9">
    <location>
        <begin position="46"/>
        <end position="67"/>
    </location>
</feature>
<keyword evidence="4 11" id="KW-0808">Transferase</keyword>
<feature type="transmembrane region" description="Helical" evidence="9">
    <location>
        <begin position="455"/>
        <end position="476"/>
    </location>
</feature>
<evidence type="ECO:0000256" key="2">
    <source>
        <dbReference type="ARBA" id="ARBA00010065"/>
    </source>
</evidence>
<dbReference type="InterPro" id="IPR004563">
    <property type="entry name" value="Apolipo_AcylTrfase"/>
</dbReference>
<feature type="transmembrane region" description="Helical" evidence="9">
    <location>
        <begin position="143"/>
        <end position="163"/>
    </location>
</feature>
<evidence type="ECO:0000256" key="6">
    <source>
        <dbReference type="ARBA" id="ARBA00022989"/>
    </source>
</evidence>
<dbReference type="STRING" id="1193051.LEP1GSC017_0682"/>
<feature type="domain" description="CN hydrolase" evidence="10">
    <location>
        <begin position="215"/>
        <end position="442"/>
    </location>
</feature>
<dbReference type="AlphaFoldDB" id="A0A4R8MRU6"/>
<feature type="transmembrane region" description="Helical" evidence="9">
    <location>
        <begin position="12"/>
        <end position="34"/>
    </location>
</feature>
<dbReference type="GeneID" id="79828731"/>
<feature type="transmembrane region" description="Helical" evidence="9">
    <location>
        <begin position="73"/>
        <end position="93"/>
    </location>
</feature>
<dbReference type="PANTHER" id="PTHR38686">
    <property type="entry name" value="APOLIPOPROTEIN N-ACYLTRANSFERASE"/>
    <property type="match status" value="1"/>
</dbReference>
<evidence type="ECO:0000256" key="4">
    <source>
        <dbReference type="ARBA" id="ARBA00022679"/>
    </source>
</evidence>
<feature type="transmembrane region" description="Helical" evidence="9">
    <location>
        <begin position="184"/>
        <end position="202"/>
    </location>
</feature>
<name>A0A4R8MRU6_LEPME</name>
<dbReference type="Pfam" id="PF20154">
    <property type="entry name" value="LNT_N"/>
    <property type="match status" value="1"/>
</dbReference>
<evidence type="ECO:0000313" key="12">
    <source>
        <dbReference type="Proteomes" id="UP000294684"/>
    </source>
</evidence>
<feature type="transmembrane region" description="Helical" evidence="9">
    <location>
        <begin position="105"/>
        <end position="123"/>
    </location>
</feature>
<dbReference type="GO" id="GO:0042158">
    <property type="term" value="P:lipoprotein biosynthetic process"/>
    <property type="evidence" value="ECO:0007669"/>
    <property type="project" value="InterPro"/>
</dbReference>
<evidence type="ECO:0000256" key="3">
    <source>
        <dbReference type="ARBA" id="ARBA00022475"/>
    </source>
</evidence>
<protein>
    <submittedName>
        <fullName evidence="11">Apolipoprotein N-acyltransferase</fullName>
    </submittedName>
</protein>
<comment type="subcellular location">
    <subcellularLocation>
        <location evidence="1">Cell membrane</location>
        <topology evidence="1">Multi-pass membrane protein</topology>
    </subcellularLocation>
</comment>
<dbReference type="Gene3D" id="3.60.110.10">
    <property type="entry name" value="Carbon-nitrogen hydrolase"/>
    <property type="match status" value="1"/>
</dbReference>
<comment type="caution">
    <text evidence="11">The sequence shown here is derived from an EMBL/GenBank/DDBJ whole genome shotgun (WGS) entry which is preliminary data.</text>
</comment>
<evidence type="ECO:0000256" key="5">
    <source>
        <dbReference type="ARBA" id="ARBA00022692"/>
    </source>
</evidence>
<keyword evidence="8 11" id="KW-0012">Acyltransferase</keyword>
<keyword evidence="7 9" id="KW-0472">Membrane</keyword>
<dbReference type="GO" id="GO:0005886">
    <property type="term" value="C:plasma membrane"/>
    <property type="evidence" value="ECO:0007669"/>
    <property type="project" value="UniProtKB-SubCell"/>
</dbReference>
<dbReference type="PANTHER" id="PTHR38686:SF1">
    <property type="entry name" value="APOLIPOPROTEIN N-ACYLTRANSFERASE"/>
    <property type="match status" value="1"/>
</dbReference>
<dbReference type="RefSeq" id="WP_004786353.1">
    <property type="nucleotide sequence ID" value="NZ_SORO01000003.1"/>
</dbReference>
<keyword evidence="5 9" id="KW-0812">Transmembrane</keyword>
<keyword evidence="11" id="KW-0449">Lipoprotein</keyword>
<dbReference type="InterPro" id="IPR003010">
    <property type="entry name" value="C-N_Hydrolase"/>
</dbReference>
<gene>
    <name evidence="11" type="ORF">CLV96_3463</name>
</gene>
<evidence type="ECO:0000259" key="10">
    <source>
        <dbReference type="PROSITE" id="PS50263"/>
    </source>
</evidence>
<dbReference type="InterPro" id="IPR045378">
    <property type="entry name" value="LNT_N"/>
</dbReference>
<accession>A0A4R8MRU6</accession>
<evidence type="ECO:0000256" key="7">
    <source>
        <dbReference type="ARBA" id="ARBA00023136"/>
    </source>
</evidence>
<keyword evidence="6 9" id="KW-1133">Transmembrane helix</keyword>
<dbReference type="PROSITE" id="PS50263">
    <property type="entry name" value="CN_HYDROLASE"/>
    <property type="match status" value="1"/>
</dbReference>
<keyword evidence="12" id="KW-1185">Reference proteome</keyword>
<comment type="similarity">
    <text evidence="2">Belongs to the CN hydrolase family. Apolipoprotein N-acyltransferase subfamily.</text>
</comment>
<evidence type="ECO:0000256" key="9">
    <source>
        <dbReference type="SAM" id="Phobius"/>
    </source>
</evidence>
<evidence type="ECO:0000256" key="8">
    <source>
        <dbReference type="ARBA" id="ARBA00023315"/>
    </source>
</evidence>
<evidence type="ECO:0000313" key="11">
    <source>
        <dbReference type="EMBL" id="TDY67908.1"/>
    </source>
</evidence>
<proteinExistence type="inferred from homology"/>
<dbReference type="SUPFAM" id="SSF56317">
    <property type="entry name" value="Carbon-nitrogen hydrolase"/>
    <property type="match status" value="1"/>
</dbReference>